<organism evidence="2 3">
    <name type="scientific">Glycomyces sambucus</name>
    <dbReference type="NCBI Taxonomy" id="380244"/>
    <lineage>
        <taxon>Bacteria</taxon>
        <taxon>Bacillati</taxon>
        <taxon>Actinomycetota</taxon>
        <taxon>Actinomycetes</taxon>
        <taxon>Glycomycetales</taxon>
        <taxon>Glycomycetaceae</taxon>
        <taxon>Glycomyces</taxon>
    </lineage>
</organism>
<feature type="chain" id="PRO_5039097624" evidence="1">
    <location>
        <begin position="27"/>
        <end position="386"/>
    </location>
</feature>
<proteinExistence type="predicted"/>
<dbReference type="PROSITE" id="PS51257">
    <property type="entry name" value="PROKAR_LIPOPROTEIN"/>
    <property type="match status" value="1"/>
</dbReference>
<dbReference type="Proteomes" id="UP000198662">
    <property type="component" value="Unassembled WGS sequence"/>
</dbReference>
<evidence type="ECO:0000256" key="1">
    <source>
        <dbReference type="SAM" id="SignalP"/>
    </source>
</evidence>
<feature type="signal peptide" evidence="1">
    <location>
        <begin position="1"/>
        <end position="26"/>
    </location>
</feature>
<reference evidence="3" key="1">
    <citation type="submission" date="2016-10" db="EMBL/GenBank/DDBJ databases">
        <authorList>
            <person name="Varghese N."/>
            <person name="Submissions S."/>
        </authorList>
    </citation>
    <scope>NUCLEOTIDE SEQUENCE [LARGE SCALE GENOMIC DNA]</scope>
    <source>
        <strain evidence="3">CGMCC 4.3147</strain>
    </source>
</reference>
<dbReference type="RefSeq" id="WP_091043340.1">
    <property type="nucleotide sequence ID" value="NZ_FNGF01000001.1"/>
</dbReference>
<evidence type="ECO:0000313" key="2">
    <source>
        <dbReference type="EMBL" id="SDK62988.1"/>
    </source>
</evidence>
<protein>
    <submittedName>
        <fullName evidence="2">Uncharacterized protein</fullName>
    </submittedName>
</protein>
<gene>
    <name evidence="2" type="ORF">SAMN05216298_0882</name>
</gene>
<dbReference type="EMBL" id="FNGF01000001">
    <property type="protein sequence ID" value="SDK62988.1"/>
    <property type="molecule type" value="Genomic_DNA"/>
</dbReference>
<name>A0A1G9DGJ2_9ACTN</name>
<keyword evidence="1" id="KW-0732">Signal</keyword>
<dbReference type="STRING" id="380244.SAMN05216298_0882"/>
<keyword evidence="3" id="KW-1185">Reference proteome</keyword>
<dbReference type="AlphaFoldDB" id="A0A1G9DGJ2"/>
<accession>A0A1G9DGJ2</accession>
<sequence length="386" mass="43496">MHPERIAILIASALALPLLASGCSFFEPEEEDLDFDAYAGELTDMYNEGVRLEKELTAAEARIVQDCLEAQGFTVHSPDEFAHFGLEERESFLDQGPYEVFLPTVEEARLRGVFQWVNLDGAETIEDGAPWAAYQDSLTARGLSDGPPEGVGDGEFYELPPEDMYAWYVAYGGETWAEYHQGYLVGIEQTKTDAGGDQVFFNPPPGGCEREMIEAVYGGPEEQDNAEESFSDWVWRPAQPGGDWEAMNERYTERTEDAEDGLLDCLDERGFGGWEFHEGHLAVHDYLFESGEGEFPYHSYEDEGGVWPDPPGDVPAEDDTQAWLDFERQRTAVLAECGDESGFRDAAEHAWRQAQLRYYLDIEDDVYAWQEEMRGYLEAAQDVIGE</sequence>
<dbReference type="OrthoDB" id="5175505at2"/>
<evidence type="ECO:0000313" key="3">
    <source>
        <dbReference type="Proteomes" id="UP000198662"/>
    </source>
</evidence>